<reference evidence="1" key="1">
    <citation type="submission" date="2019-06" db="EMBL/GenBank/DDBJ databases">
        <title>Complete genome sequence of Methylogaea oryzae strain JCM16910.</title>
        <authorList>
            <person name="Asakawa S."/>
        </authorList>
    </citation>
    <scope>NUCLEOTIDE SEQUENCE</scope>
    <source>
        <strain evidence="1">E10</strain>
    </source>
</reference>
<accession>A0A8D4VLR7</accession>
<dbReference type="EMBL" id="AP019782">
    <property type="protein sequence ID" value="BBL70145.1"/>
    <property type="molecule type" value="Genomic_DNA"/>
</dbReference>
<evidence type="ECO:0000313" key="2">
    <source>
        <dbReference type="Proteomes" id="UP000824988"/>
    </source>
</evidence>
<name>A0A8D4VLR7_9GAMM</name>
<dbReference type="KEGG" id="moz:MoryE10_07510"/>
<keyword evidence="2" id="KW-1185">Reference proteome</keyword>
<dbReference type="AlphaFoldDB" id="A0A8D4VLR7"/>
<gene>
    <name evidence="1" type="ORF">MoryE10_07510</name>
</gene>
<evidence type="ECO:0000313" key="1">
    <source>
        <dbReference type="EMBL" id="BBL70145.1"/>
    </source>
</evidence>
<protein>
    <submittedName>
        <fullName evidence="1">Uncharacterized protein</fullName>
    </submittedName>
</protein>
<proteinExistence type="predicted"/>
<sequence length="64" mass="6714">MSGLLVMRPAVGDGAANGADHYAGQYKFQNRHGGGVRIVCCNLGFYDIGVADIYNPLIGVVTIS</sequence>
<organism evidence="1 2">
    <name type="scientific">Methylogaea oryzae</name>
    <dbReference type="NCBI Taxonomy" id="1295382"/>
    <lineage>
        <taxon>Bacteria</taxon>
        <taxon>Pseudomonadati</taxon>
        <taxon>Pseudomonadota</taxon>
        <taxon>Gammaproteobacteria</taxon>
        <taxon>Methylococcales</taxon>
        <taxon>Methylococcaceae</taxon>
        <taxon>Methylogaea</taxon>
    </lineage>
</organism>
<dbReference type="RefSeq" id="WP_217995025.1">
    <property type="nucleotide sequence ID" value="NZ_AP019782.1"/>
</dbReference>
<dbReference type="Proteomes" id="UP000824988">
    <property type="component" value="Chromosome"/>
</dbReference>